<dbReference type="PROSITE" id="PS51257">
    <property type="entry name" value="PROKAR_LIPOPROTEIN"/>
    <property type="match status" value="1"/>
</dbReference>
<evidence type="ECO:0000313" key="1">
    <source>
        <dbReference type="EMBL" id="AKU95502.1"/>
    </source>
</evidence>
<reference evidence="1 2" key="1">
    <citation type="submission" date="2015-08" db="EMBL/GenBank/DDBJ databases">
        <authorList>
            <person name="Babu N.S."/>
            <person name="Beckwith C.J."/>
            <person name="Beseler K.G."/>
            <person name="Brison A."/>
            <person name="Carone J.V."/>
            <person name="Caskin T.P."/>
            <person name="Diamond M."/>
            <person name="Durham M.E."/>
            <person name="Foxe J.M."/>
            <person name="Go M."/>
            <person name="Henderson B.A."/>
            <person name="Jones I.B."/>
            <person name="McGettigan J.A."/>
            <person name="Micheletti S.J."/>
            <person name="Nasrallah M.E."/>
            <person name="Ortiz D."/>
            <person name="Piller C.R."/>
            <person name="Privatt S.R."/>
            <person name="Schneider S.L."/>
            <person name="Sharp S."/>
            <person name="Smith T.C."/>
            <person name="Stanton J.D."/>
            <person name="Ullery H.E."/>
            <person name="Wilson R.J."/>
            <person name="Serrano M.G."/>
            <person name="Buck G."/>
            <person name="Lee V."/>
            <person name="Wang Y."/>
            <person name="Carvalho R."/>
            <person name="Voegtly L."/>
            <person name="Shi R."/>
            <person name="Duckworth R."/>
            <person name="Johnson A."/>
            <person name="Loviza R."/>
            <person name="Walstead R."/>
            <person name="Shah Z."/>
            <person name="Kiflezghi M."/>
            <person name="Wade K."/>
            <person name="Ball S.L."/>
            <person name="Bradley K.W."/>
            <person name="Asai D.J."/>
            <person name="Bowman C.A."/>
            <person name="Russell D.A."/>
            <person name="Pope W.H."/>
            <person name="Jacobs-Sera D."/>
            <person name="Hendrix R.W."/>
            <person name="Hatfull G.F."/>
        </authorList>
    </citation>
    <scope>NUCLEOTIDE SEQUENCE [LARGE SCALE GENOMIC DNA]</scope>
    <source>
        <strain evidence="1 2">DSM 27648</strain>
    </source>
</reference>
<sequence>MKSGYVVGFVVAALLGCGKPIASIPFSSVGTTEQTAVALPAGATVSLAVHAAKHSYQGSNNVMLDAELLDRGTVVGRMTCEGFELEGMAGSGCSTTHYNSSCSMTAPASGADAIRVSTRLERPGSATFEGLEVRIMK</sequence>
<dbReference type="Proteomes" id="UP000064967">
    <property type="component" value="Chromosome"/>
</dbReference>
<proteinExistence type="predicted"/>
<dbReference type="KEGG" id="llu:AKJ09_02166"/>
<dbReference type="STRING" id="1391654.AKJ09_02166"/>
<dbReference type="OrthoDB" id="5517507at2"/>
<keyword evidence="2" id="KW-1185">Reference proteome</keyword>
<name>A0A0K1PPQ7_9BACT</name>
<protein>
    <recommendedName>
        <fullName evidence="3">Lipoprotein</fullName>
    </recommendedName>
</protein>
<evidence type="ECO:0000313" key="2">
    <source>
        <dbReference type="Proteomes" id="UP000064967"/>
    </source>
</evidence>
<dbReference type="AlphaFoldDB" id="A0A0K1PPQ7"/>
<organism evidence="1 2">
    <name type="scientific">Labilithrix luteola</name>
    <dbReference type="NCBI Taxonomy" id="1391654"/>
    <lineage>
        <taxon>Bacteria</taxon>
        <taxon>Pseudomonadati</taxon>
        <taxon>Myxococcota</taxon>
        <taxon>Polyangia</taxon>
        <taxon>Polyangiales</taxon>
        <taxon>Labilitrichaceae</taxon>
        <taxon>Labilithrix</taxon>
    </lineage>
</organism>
<accession>A0A0K1PPQ7</accession>
<dbReference type="RefSeq" id="WP_146646940.1">
    <property type="nucleotide sequence ID" value="NZ_CP012333.1"/>
</dbReference>
<evidence type="ECO:0008006" key="3">
    <source>
        <dbReference type="Google" id="ProtNLM"/>
    </source>
</evidence>
<dbReference type="EMBL" id="CP012333">
    <property type="protein sequence ID" value="AKU95502.1"/>
    <property type="molecule type" value="Genomic_DNA"/>
</dbReference>
<gene>
    <name evidence="1" type="ORF">AKJ09_02166</name>
</gene>